<evidence type="ECO:0000313" key="1">
    <source>
        <dbReference type="EMBL" id="RRJ87219.1"/>
    </source>
</evidence>
<dbReference type="InterPro" id="IPR014710">
    <property type="entry name" value="RmlC-like_jellyroll"/>
</dbReference>
<dbReference type="OrthoDB" id="9800684at2"/>
<keyword evidence="2" id="KW-1185">Reference proteome</keyword>
<dbReference type="Proteomes" id="UP000274391">
    <property type="component" value="Unassembled WGS sequence"/>
</dbReference>
<sequence length="101" mass="11301">MSENSEHPGSNAEIVYENEQFRTTKWTISPSGHIPMHRHDYEYVVVPLSDNVMHVITGDGDLIEAVMVPGTAYGRPKGSEHRCENRGDTDIVFVEVESLTS</sequence>
<protein>
    <submittedName>
        <fullName evidence="1">Cupin</fullName>
    </submittedName>
</protein>
<dbReference type="Gene3D" id="2.60.120.10">
    <property type="entry name" value="Jelly Rolls"/>
    <property type="match status" value="1"/>
</dbReference>
<dbReference type="InterPro" id="IPR011051">
    <property type="entry name" value="RmlC_Cupin_sf"/>
</dbReference>
<reference evidence="1 2" key="1">
    <citation type="submission" date="2018-11" db="EMBL/GenBank/DDBJ databases">
        <title>YIM 102482-1 draft genome.</title>
        <authorList>
            <person name="Li G."/>
            <person name="Jiang Y."/>
        </authorList>
    </citation>
    <scope>NUCLEOTIDE SEQUENCE [LARGE SCALE GENOMIC DNA]</scope>
    <source>
        <strain evidence="1 2">YIM 102482-1</strain>
    </source>
</reference>
<accession>A0A3P3W0K0</accession>
<evidence type="ECO:0000313" key="2">
    <source>
        <dbReference type="Proteomes" id="UP000274391"/>
    </source>
</evidence>
<dbReference type="EMBL" id="RQVS01000005">
    <property type="protein sequence ID" value="RRJ87219.1"/>
    <property type="molecule type" value="Genomic_DNA"/>
</dbReference>
<proteinExistence type="predicted"/>
<dbReference type="RefSeq" id="WP_124970999.1">
    <property type="nucleotide sequence ID" value="NZ_RQVS01000005.1"/>
</dbReference>
<dbReference type="AlphaFoldDB" id="A0A3P3W0K0"/>
<dbReference type="SUPFAM" id="SSF51182">
    <property type="entry name" value="RmlC-like cupins"/>
    <property type="match status" value="1"/>
</dbReference>
<name>A0A3P3W0K0_9MICO</name>
<comment type="caution">
    <text evidence="1">The sequence shown here is derived from an EMBL/GenBank/DDBJ whole genome shotgun (WGS) entry which is preliminary data.</text>
</comment>
<gene>
    <name evidence="1" type="ORF">EG850_05215</name>
</gene>
<organism evidence="1 2">
    <name type="scientific">Gulosibacter macacae</name>
    <dbReference type="NCBI Taxonomy" id="2488791"/>
    <lineage>
        <taxon>Bacteria</taxon>
        <taxon>Bacillati</taxon>
        <taxon>Actinomycetota</taxon>
        <taxon>Actinomycetes</taxon>
        <taxon>Micrococcales</taxon>
        <taxon>Microbacteriaceae</taxon>
        <taxon>Gulosibacter</taxon>
    </lineage>
</organism>